<accession>A0ABP0R703</accession>
<evidence type="ECO:0000313" key="2">
    <source>
        <dbReference type="Proteomes" id="UP001642464"/>
    </source>
</evidence>
<proteinExistence type="predicted"/>
<name>A0ABP0R703_9DINO</name>
<dbReference type="EMBL" id="CAXAMM010040940">
    <property type="protein sequence ID" value="CAK9096375.1"/>
    <property type="molecule type" value="Genomic_DNA"/>
</dbReference>
<gene>
    <name evidence="1" type="ORF">SCF082_LOCUS45248</name>
</gene>
<sequence length="568" mass="63194">MATGAAAQGSGSASTAYVGKAHGNVPEFSGKSSDYKEYRKRLLLYEKKMSLAGRSSETSFNVLVTLKGRAWDACDDISMSDLEGSTAMQKILERLDKVFKFDAVTELPGDFEALFCTLHRKKNSTLQEYAGDFERALRKLEAHDVTLPDKVVGWYFMRRAGLTQQQRQLIMSALGTETLSLDTVRKAMNFVIGQDSTPEGHSTYSTKASSRWRAPYKEAVYYGEEDESFDFEYGEDADEDPDCFWADDGGDDGEEEDGDDEIHAVNDDLAAEYDEVLAGYTEARQRLNQMRMSRGYYPAGHRAKACPVAGKRKAETDADINMVAPFESDEPDSIQLAVEENGIVSHDIAMMDCGAGSVLTSEGRLRKYLEMLMAAGFDLSQIQVFRCKKGFRRIHLPHGLRCVKVQSMLNVSEDSVNSVIDEQENSSFTSVTSILESQQSPSACEKSGPPPEDAGAQLMTSLQCSEITIDLESDDDVVVTEELSCDPRAKPDEHEAACSPSSTPEDREVFQKLPSGKLRQLMHDTERRIKEFEDVLKASPLRDYDRKYVLWEVFAGEGRVSKTAARLC</sequence>
<protein>
    <submittedName>
        <fullName evidence="1">Copia protein</fullName>
    </submittedName>
</protein>
<comment type="caution">
    <text evidence="1">The sequence shown here is derived from an EMBL/GenBank/DDBJ whole genome shotgun (WGS) entry which is preliminary data.</text>
</comment>
<keyword evidence="2" id="KW-1185">Reference proteome</keyword>
<dbReference type="Proteomes" id="UP001642464">
    <property type="component" value="Unassembled WGS sequence"/>
</dbReference>
<reference evidence="1 2" key="1">
    <citation type="submission" date="2024-02" db="EMBL/GenBank/DDBJ databases">
        <authorList>
            <person name="Chen Y."/>
            <person name="Shah S."/>
            <person name="Dougan E. K."/>
            <person name="Thang M."/>
            <person name="Chan C."/>
        </authorList>
    </citation>
    <scope>NUCLEOTIDE SEQUENCE [LARGE SCALE GENOMIC DNA]</scope>
</reference>
<evidence type="ECO:0000313" key="1">
    <source>
        <dbReference type="EMBL" id="CAK9096375.1"/>
    </source>
</evidence>
<organism evidence="1 2">
    <name type="scientific">Durusdinium trenchii</name>
    <dbReference type="NCBI Taxonomy" id="1381693"/>
    <lineage>
        <taxon>Eukaryota</taxon>
        <taxon>Sar</taxon>
        <taxon>Alveolata</taxon>
        <taxon>Dinophyceae</taxon>
        <taxon>Suessiales</taxon>
        <taxon>Symbiodiniaceae</taxon>
        <taxon>Durusdinium</taxon>
    </lineage>
</organism>